<keyword evidence="3" id="KW-1185">Reference proteome</keyword>
<proteinExistence type="predicted"/>
<feature type="region of interest" description="Disordered" evidence="1">
    <location>
        <begin position="24"/>
        <end position="78"/>
    </location>
</feature>
<gene>
    <name evidence="2" type="ORF">EA472_02325</name>
</gene>
<feature type="compositionally biased region" description="Polar residues" evidence="1">
    <location>
        <begin position="51"/>
        <end position="70"/>
    </location>
</feature>
<comment type="caution">
    <text evidence="2">The sequence shown here is derived from an EMBL/GenBank/DDBJ whole genome shotgun (WGS) entry which is preliminary data.</text>
</comment>
<accession>A0A3N6PNX2</accession>
<evidence type="ECO:0000313" key="3">
    <source>
        <dbReference type="Proteomes" id="UP000281431"/>
    </source>
</evidence>
<dbReference type="EMBL" id="REFZ01000001">
    <property type="protein sequence ID" value="RQH03420.1"/>
    <property type="molecule type" value="Genomic_DNA"/>
</dbReference>
<dbReference type="InterPro" id="IPR006311">
    <property type="entry name" value="TAT_signal"/>
</dbReference>
<sequence>MNRESPSGRRAVLAAVAASVGAAGTTSAALARNEDDSFDGVGVGPDGPSDETSGTVDSKTTETKPVTGTERTPAGVDDGDANVVARDGIVVAFDHCKRLRLGGSSSDFSHADVASWEADIVLEGEVYEERWTTVYDLPATVTAPGGPNEPEPAALHGVTVYTTAGDRFTVSASGGCRELVERHVEERD</sequence>
<dbReference type="AlphaFoldDB" id="A0A3N6PNX2"/>
<dbReference type="Proteomes" id="UP000281431">
    <property type="component" value="Unassembled WGS sequence"/>
</dbReference>
<evidence type="ECO:0000313" key="2">
    <source>
        <dbReference type="EMBL" id="RQH03420.1"/>
    </source>
</evidence>
<reference evidence="2 3" key="1">
    <citation type="submission" date="2018-10" db="EMBL/GenBank/DDBJ databases">
        <title>Natrarchaeobius chitinivorans gen. nov., sp. nov., and Natrarchaeobius haloalkaliphilus sp. nov., alkaliphilic, chitin-utilizing haloarchaea from hypersaline alkaline lakes.</title>
        <authorList>
            <person name="Sorokin D.Y."/>
            <person name="Elcheninov A.G."/>
            <person name="Kostrikina N.A."/>
            <person name="Bale N.J."/>
            <person name="Sinninghe Damste J.S."/>
            <person name="Khijniak T.V."/>
            <person name="Kublanov I.V."/>
            <person name="Toshchakov S.V."/>
        </authorList>
    </citation>
    <scope>NUCLEOTIDE SEQUENCE [LARGE SCALE GENOMIC DNA]</scope>
    <source>
        <strain evidence="2 3">AArcht7</strain>
    </source>
</reference>
<evidence type="ECO:0000256" key="1">
    <source>
        <dbReference type="SAM" id="MobiDB-lite"/>
    </source>
</evidence>
<protein>
    <submittedName>
        <fullName evidence="2">Uncharacterized protein</fullName>
    </submittedName>
</protein>
<organism evidence="2 3">
    <name type="scientific">Natrarchaeobius chitinivorans</name>
    <dbReference type="NCBI Taxonomy" id="1679083"/>
    <lineage>
        <taxon>Archaea</taxon>
        <taxon>Methanobacteriati</taxon>
        <taxon>Methanobacteriota</taxon>
        <taxon>Stenosarchaea group</taxon>
        <taxon>Halobacteria</taxon>
        <taxon>Halobacteriales</taxon>
        <taxon>Natrialbaceae</taxon>
        <taxon>Natrarchaeobius</taxon>
    </lineage>
</organism>
<dbReference type="PROSITE" id="PS51318">
    <property type="entry name" value="TAT"/>
    <property type="match status" value="1"/>
</dbReference>
<dbReference type="OrthoDB" id="206333at2157"/>
<name>A0A3N6PNX2_NATCH</name>